<dbReference type="InParanoid" id="A0A1D8PIN2"/>
<feature type="compositionally biased region" description="Polar residues" evidence="3">
    <location>
        <begin position="214"/>
        <end position="225"/>
    </location>
</feature>
<dbReference type="Proteomes" id="UP000000559">
    <property type="component" value="Chromosome 2"/>
</dbReference>
<gene>
    <name evidence="5" type="ordered locus">CAALFM_C210130WA</name>
    <name evidence="4" type="ordered locus">orf19.9337</name>
</gene>
<organism evidence="5 6">
    <name type="scientific">Candida albicans (strain SC5314 / ATCC MYA-2876)</name>
    <name type="common">Yeast</name>
    <dbReference type="NCBI Taxonomy" id="237561"/>
    <lineage>
        <taxon>Eukaryota</taxon>
        <taxon>Fungi</taxon>
        <taxon>Dikarya</taxon>
        <taxon>Ascomycota</taxon>
        <taxon>Saccharomycotina</taxon>
        <taxon>Pichiomycetes</taxon>
        <taxon>Debaryomycetaceae</taxon>
        <taxon>Candida/Lodderomyces clade</taxon>
        <taxon>Candida</taxon>
    </lineage>
</organism>
<dbReference type="PANTHER" id="PTHR45712">
    <property type="entry name" value="AGAP008170-PA"/>
    <property type="match status" value="1"/>
</dbReference>
<feature type="region of interest" description="Disordered" evidence="3">
    <location>
        <begin position="71"/>
        <end position="98"/>
    </location>
</feature>
<dbReference type="OrthoDB" id="7451790at2759"/>
<dbReference type="SUPFAM" id="SSF52058">
    <property type="entry name" value="L domain-like"/>
    <property type="match status" value="2"/>
</dbReference>
<dbReference type="eggNOG" id="ENOG502QQ5H">
    <property type="taxonomic scope" value="Eukaryota"/>
</dbReference>
<accession>A0A1D8PIN2</accession>
<dbReference type="VEuPathDB" id="FungiDB:C2_10130W_A"/>
<dbReference type="Gene3D" id="3.80.10.10">
    <property type="entry name" value="Ribonuclease Inhibitor"/>
    <property type="match status" value="2"/>
</dbReference>
<dbReference type="PROSITE" id="PS51450">
    <property type="entry name" value="LRR"/>
    <property type="match status" value="1"/>
</dbReference>
<evidence type="ECO:0000313" key="4">
    <source>
        <dbReference type="CGD" id="CAL0000176478"/>
    </source>
</evidence>
<evidence type="ECO:0000256" key="2">
    <source>
        <dbReference type="ARBA" id="ARBA00022737"/>
    </source>
</evidence>
<dbReference type="CGD" id="CAL0000176478">
    <property type="gene designation" value="orf19.9337"/>
</dbReference>
<evidence type="ECO:0000256" key="3">
    <source>
        <dbReference type="SAM" id="MobiDB-lite"/>
    </source>
</evidence>
<reference evidence="5 6" key="1">
    <citation type="journal article" date="2004" name="Proc. Natl. Acad. Sci. U.S.A.">
        <title>The diploid genome sequence of Candida albicans.</title>
        <authorList>
            <person name="Jones T."/>
            <person name="Federspiel N.A."/>
            <person name="Chibana H."/>
            <person name="Dungan J."/>
            <person name="Kalman S."/>
            <person name="Magee B.B."/>
            <person name="Newport G."/>
            <person name="Thorstenson Y.R."/>
            <person name="Agabian N."/>
            <person name="Magee P.T."/>
            <person name="Davis R.W."/>
            <person name="Scherer S."/>
        </authorList>
    </citation>
    <scope>NUCLEOTIDE SEQUENCE [LARGE SCALE GENOMIC DNA]</scope>
    <source>
        <strain evidence="6">SC5314 / ATCC MYA-2876</strain>
    </source>
</reference>
<sequence>MGTLIDDTNGLTNTPILASKNNVAKFQPSLNENEPTTTTTTTTISRESTIDKVNVPEENTSLIISQEDLYSTIDDDGDNDNESNSLTADTEDHNKLNSKSDSYTSYIEHELDLPQFERTIFQHHDIQINVPDSKHSLEATETDMEISEILQLPKSYFAYPTTTTSEFKHTNITTTTTNLPDPEVVAAAATAAKSEEKEENTIPPPSPPQQQQQLIPSSGATEQKVNPVSQALKMNTSIKKLKLATSNNIDGATPLIINSPTVNEIKLPTNNSWVLQDYEQLFGTKKFHKEIELAKSLRFADTTNSVCSDLKHEKLIYISTRIINPGKILSFYLKHPPLPPPPSSSTTTTTTTTNTKRDLYIDLIMNNNGCNILLQLIKYIHENETLVESSIDSVHVRISAFYVHQIKVFLNLITEVMKIYQKIKTLGLFVRIHQYENGYVLGAPQEGKVKLPQKLEKLYLANELKLDEFFHLPASIKALGLHNTNLSSLSKFNLCKNLESLHISGETINQTNRLETFPKGFYLLKNIKFEASTIVNFNFEKFIHLTSLSLSNIDFAQSRQLEFPLGLKKLEFIDCSISSHISAFPDSLRVLVITRGKWSTKRNANISRLQKLIVYEVQIKDLTEKINSCFGLFHLEVINCNLNNVETLKFSKNLVYLKFINVSLVGVKFPMFPQSLEVINIERNGISQCELNCNCNCNSKLKTLRIAHNDLTDEFDISSQPVHDVNLEGNNNLTLVLLHDKTKILNVSNTNIQHIIGNGLTKLVLNGCNNNNNNNNNKIDWKSFKLSQFVTQLSLQNCQLETFEFESNQEGIELKHLKVLDLSKNKLHSINLVEYENLEDVELSNNELKKLSNDNFPLNIKSINAEKNQIQKVDLQELYNLIWLQVSENKLNGIEQIQIPNSLNTLILNGNIFNEINDANFKLSENLRHLELNKCKISKFNLTLNEKLMSCSLNGNKLHTKNFHIKFIQSPSPSSSSSPSPSLVEVSTSGLKFLDLGSNFFKTFDFNMIKGIELSEINLANNMFDEIPESIPDNILSAIMFKVD</sequence>
<evidence type="ECO:0000256" key="1">
    <source>
        <dbReference type="ARBA" id="ARBA00022614"/>
    </source>
</evidence>
<dbReference type="PANTHER" id="PTHR45712:SF22">
    <property type="entry name" value="INSULIN-LIKE GROWTH FACTOR-BINDING PROTEIN COMPLEX ACID LABILE SUBUNIT"/>
    <property type="match status" value="1"/>
</dbReference>
<keyword evidence="6" id="KW-1185">Reference proteome</keyword>
<dbReference type="KEGG" id="cal:CAALFM_C210130WA"/>
<proteinExistence type="predicted"/>
<dbReference type="AlphaFoldDB" id="A0A1D8PIN2"/>
<dbReference type="InterPro" id="IPR032675">
    <property type="entry name" value="LRR_dom_sf"/>
</dbReference>
<dbReference type="RefSeq" id="XP_714413.2">
    <property type="nucleotide sequence ID" value="XM_709320.2"/>
</dbReference>
<reference evidence="5 6" key="2">
    <citation type="journal article" date="2007" name="Genome Biol.">
        <title>Assembly of the Candida albicans genome into sixteen supercontigs aligned on the eight chromosomes.</title>
        <authorList>
            <person name="van het Hoog M."/>
            <person name="Rast T.J."/>
            <person name="Martchenko M."/>
            <person name="Grindle S."/>
            <person name="Dignard D."/>
            <person name="Hogues H."/>
            <person name="Cuomo C."/>
            <person name="Berriman M."/>
            <person name="Scherer S."/>
            <person name="Magee B.B."/>
            <person name="Whiteway M."/>
            <person name="Chibana H."/>
            <person name="Nantel A."/>
            <person name="Magee P.T."/>
        </authorList>
    </citation>
    <scope>GENOME REANNOTATION</scope>
    <source>
        <strain evidence="6">SC5314 / ATCC MYA-2876</strain>
    </source>
</reference>
<evidence type="ECO:0000313" key="5">
    <source>
        <dbReference type="EMBL" id="AOW27990.1"/>
    </source>
</evidence>
<keyword evidence="2" id="KW-0677">Repeat</keyword>
<dbReference type="InterPro" id="IPR001611">
    <property type="entry name" value="Leu-rich_rpt"/>
</dbReference>
<evidence type="ECO:0000313" key="6">
    <source>
        <dbReference type="Proteomes" id="UP000000559"/>
    </source>
</evidence>
<keyword evidence="1" id="KW-0433">Leucine-rich repeat</keyword>
<dbReference type="EMBL" id="CP017624">
    <property type="protein sequence ID" value="AOW27990.1"/>
    <property type="molecule type" value="Genomic_DNA"/>
</dbReference>
<dbReference type="STRING" id="237561.A0A1D8PIN2"/>
<reference evidence="5 6" key="3">
    <citation type="journal article" date="2013" name="Genome Biol.">
        <title>Assembly of a phased diploid Candida albicans genome facilitates allele-specific measurements and provides a simple model for repeat and indel structure.</title>
        <authorList>
            <person name="Muzzey D."/>
            <person name="Schwartz K."/>
            <person name="Weissman J.S."/>
            <person name="Sherlock G."/>
        </authorList>
    </citation>
    <scope>NUCLEOTIDE SEQUENCE [LARGE SCALE GENOMIC DNA]</scope>
    <source>
        <strain evidence="6">SC5314 / ATCC MYA-2876</strain>
    </source>
</reference>
<feature type="region of interest" description="Disordered" evidence="3">
    <location>
        <begin position="189"/>
        <end position="225"/>
    </location>
</feature>
<dbReference type="InterPro" id="IPR050333">
    <property type="entry name" value="SLRP"/>
</dbReference>
<dbReference type="GeneID" id="3643935"/>
<name>A0A1D8PIN2_CANAL</name>
<protein>
    <submittedName>
        <fullName evidence="5">Uncharacterized protein</fullName>
    </submittedName>
</protein>
<dbReference type="SMR" id="A0A1D8PIN2"/>